<comment type="caution">
    <text evidence="2">The sequence shown here is derived from an EMBL/GenBank/DDBJ whole genome shotgun (WGS) entry which is preliminary data.</text>
</comment>
<dbReference type="AlphaFoldDB" id="A0AAW0CIQ7"/>
<evidence type="ECO:0008006" key="4">
    <source>
        <dbReference type="Google" id="ProtNLM"/>
    </source>
</evidence>
<protein>
    <recommendedName>
        <fullName evidence="4">BTB domain-containing protein</fullName>
    </recommendedName>
</protein>
<name>A0AAW0CIQ7_9AGAR</name>
<accession>A0AAW0CIQ7</accession>
<gene>
    <name evidence="2" type="ORF">VNI00_010359</name>
</gene>
<dbReference type="EMBL" id="JAYKXP010000041">
    <property type="protein sequence ID" value="KAK7038967.1"/>
    <property type="molecule type" value="Genomic_DNA"/>
</dbReference>
<evidence type="ECO:0000313" key="3">
    <source>
        <dbReference type="Proteomes" id="UP001383192"/>
    </source>
</evidence>
<dbReference type="Gene3D" id="3.30.710.10">
    <property type="entry name" value="Potassium Channel Kv1.1, Chain A"/>
    <property type="match status" value="1"/>
</dbReference>
<feature type="compositionally biased region" description="Acidic residues" evidence="1">
    <location>
        <begin position="19"/>
        <end position="29"/>
    </location>
</feature>
<dbReference type="InterPro" id="IPR011333">
    <property type="entry name" value="SKP1/BTB/POZ_sf"/>
</dbReference>
<evidence type="ECO:0000313" key="2">
    <source>
        <dbReference type="EMBL" id="KAK7038967.1"/>
    </source>
</evidence>
<sequence length="234" mass="26919">MSSPSPNLNGDIDSQSDISFEDDIIDSEDSNTSLSPSSTSSESREISVSPPLRLDDTYYYRRGRSFSFKILVEGVDHSLEAPAPLLCVVSGYFSQLSELIDPDDDDFDFMHVNVERFTPDIVRRVMELIYHLDTPHAILRKIADTCRISSEEFRRMALDDILAILALASEWRVTQLVETMQRFIINDGLLRLYDVDYVYQVARQLNATLLTRACDDYMSRQMYFARSHKYRLST</sequence>
<organism evidence="2 3">
    <name type="scientific">Paramarasmius palmivorus</name>
    <dbReference type="NCBI Taxonomy" id="297713"/>
    <lineage>
        <taxon>Eukaryota</taxon>
        <taxon>Fungi</taxon>
        <taxon>Dikarya</taxon>
        <taxon>Basidiomycota</taxon>
        <taxon>Agaricomycotina</taxon>
        <taxon>Agaricomycetes</taxon>
        <taxon>Agaricomycetidae</taxon>
        <taxon>Agaricales</taxon>
        <taxon>Marasmiineae</taxon>
        <taxon>Marasmiaceae</taxon>
        <taxon>Paramarasmius</taxon>
    </lineage>
</organism>
<proteinExistence type="predicted"/>
<reference evidence="2 3" key="1">
    <citation type="submission" date="2024-01" db="EMBL/GenBank/DDBJ databases">
        <title>A draft genome for a cacao thread blight-causing isolate of Paramarasmius palmivorus.</title>
        <authorList>
            <person name="Baruah I.K."/>
            <person name="Bukari Y."/>
            <person name="Amoako-Attah I."/>
            <person name="Meinhardt L.W."/>
            <person name="Bailey B.A."/>
            <person name="Cohen S.P."/>
        </authorList>
    </citation>
    <scope>NUCLEOTIDE SEQUENCE [LARGE SCALE GENOMIC DNA]</scope>
    <source>
        <strain evidence="2 3">GH-12</strain>
    </source>
</reference>
<keyword evidence="3" id="KW-1185">Reference proteome</keyword>
<evidence type="ECO:0000256" key="1">
    <source>
        <dbReference type="SAM" id="MobiDB-lite"/>
    </source>
</evidence>
<feature type="region of interest" description="Disordered" evidence="1">
    <location>
        <begin position="1"/>
        <end position="48"/>
    </location>
</feature>
<dbReference type="Proteomes" id="UP001383192">
    <property type="component" value="Unassembled WGS sequence"/>
</dbReference>
<feature type="compositionally biased region" description="Low complexity" evidence="1">
    <location>
        <begin position="30"/>
        <end position="48"/>
    </location>
</feature>